<dbReference type="RefSeq" id="WP_228085764.1">
    <property type="nucleotide sequence ID" value="NZ_JACVHL010000003.1"/>
</dbReference>
<sequence>MINQESPRYQSRAESARKQEINGQFELAFVSWSAAAESALCGQNRHWAQARADHCRAKIATQRRAQEMQEVVHV</sequence>
<dbReference type="EMBL" id="JACVHL010000003">
    <property type="protein sequence ID" value="MCC3804099.1"/>
    <property type="molecule type" value="Genomic_DNA"/>
</dbReference>
<protein>
    <submittedName>
        <fullName evidence="1">ANR family transcriptional regulator</fullName>
    </submittedName>
</protein>
<dbReference type="InterPro" id="IPR047666">
    <property type="entry name" value="ANR_neg_reg"/>
</dbReference>
<proteinExistence type="predicted"/>
<evidence type="ECO:0000313" key="1">
    <source>
        <dbReference type="EMBL" id="MCC3804099.1"/>
    </source>
</evidence>
<organism evidence="1 2">
    <name type="scientific">Vibrio parahaemolyticus</name>
    <dbReference type="NCBI Taxonomy" id="670"/>
    <lineage>
        <taxon>Bacteria</taxon>
        <taxon>Pseudomonadati</taxon>
        <taxon>Pseudomonadota</taxon>
        <taxon>Gammaproteobacteria</taxon>
        <taxon>Vibrionales</taxon>
        <taxon>Vibrionaceae</taxon>
        <taxon>Vibrio</taxon>
    </lineage>
</organism>
<comment type="caution">
    <text evidence="1">The sequence shown here is derived from an EMBL/GenBank/DDBJ whole genome shotgun (WGS) entry which is preliminary data.</text>
</comment>
<dbReference type="NCBIfam" id="NF033650">
    <property type="entry name" value="ANR_neg_reg"/>
    <property type="match status" value="1"/>
</dbReference>
<name>A0A9Q3U865_VIBPH</name>
<accession>A0A9Q3U865</accession>
<evidence type="ECO:0000313" key="2">
    <source>
        <dbReference type="Proteomes" id="UP000726777"/>
    </source>
</evidence>
<dbReference type="Proteomes" id="UP000726777">
    <property type="component" value="Unassembled WGS sequence"/>
</dbReference>
<gene>
    <name evidence="1" type="ORF">IB292_03505</name>
</gene>
<reference evidence="1" key="1">
    <citation type="submission" date="2020-09" db="EMBL/GenBank/DDBJ databases">
        <title>Genome sequence of Vibrio parahaemolyticus isolates.</title>
        <authorList>
            <person name="Hammerl J.A."/>
            <person name="Strauch E."/>
        </authorList>
    </citation>
    <scope>NUCLEOTIDE SEQUENCE</scope>
    <source>
        <strain evidence="1">17-VB00146</strain>
    </source>
</reference>
<dbReference type="AlphaFoldDB" id="A0A9Q3U865"/>